<name>A0A6C0C5D1_9ZZZZ</name>
<reference evidence="1" key="1">
    <citation type="journal article" date="2020" name="Nature">
        <title>Giant virus diversity and host interactions through global metagenomics.</title>
        <authorList>
            <person name="Schulz F."/>
            <person name="Roux S."/>
            <person name="Paez-Espino D."/>
            <person name="Jungbluth S."/>
            <person name="Walsh D.A."/>
            <person name="Denef V.J."/>
            <person name="McMahon K.D."/>
            <person name="Konstantinidis K.T."/>
            <person name="Eloe-Fadrosh E.A."/>
            <person name="Kyrpides N.C."/>
            <person name="Woyke T."/>
        </authorList>
    </citation>
    <scope>NUCLEOTIDE SEQUENCE</scope>
    <source>
        <strain evidence="1">GVMAG-M-3300020185-33</strain>
    </source>
</reference>
<proteinExistence type="predicted"/>
<organism evidence="1">
    <name type="scientific">viral metagenome</name>
    <dbReference type="NCBI Taxonomy" id="1070528"/>
    <lineage>
        <taxon>unclassified sequences</taxon>
        <taxon>metagenomes</taxon>
        <taxon>organismal metagenomes</taxon>
    </lineage>
</organism>
<dbReference type="AlphaFoldDB" id="A0A6C0C5D1"/>
<sequence>MSTLKVSTKTNPIYQQLTEGIDGARWGYGIRRIKLNADPKAIEFVRQVPYTFTSSGFKSQDGKWFLCVRMNVDQCSSQKMRPMEAESNMHQLWGEMMLEFAEEYASMHKA</sequence>
<accession>A0A6C0C5D1</accession>
<protein>
    <submittedName>
        <fullName evidence="1">Uncharacterized protein</fullName>
    </submittedName>
</protein>
<dbReference type="EMBL" id="MN739338">
    <property type="protein sequence ID" value="QHS99301.1"/>
    <property type="molecule type" value="Genomic_DNA"/>
</dbReference>
<evidence type="ECO:0000313" key="1">
    <source>
        <dbReference type="EMBL" id="QHS99301.1"/>
    </source>
</evidence>